<dbReference type="Proteomes" id="UP000001423">
    <property type="component" value="Chromosome"/>
</dbReference>
<dbReference type="eggNOG" id="COG3659">
    <property type="taxonomic scope" value="Bacteria"/>
</dbReference>
<sequence>MANANWSRDIPDGPIWESALELGYQFMLGSNVSIQPGAIHLQSDGQG</sequence>
<evidence type="ECO:0000313" key="1">
    <source>
        <dbReference type="EMBL" id="CAX31875.1"/>
    </source>
</evidence>
<organism evidence="1 2">
    <name type="scientific">Prochlorococcus marinus (strain MIT 9313)</name>
    <dbReference type="NCBI Taxonomy" id="74547"/>
    <lineage>
        <taxon>Bacteria</taxon>
        <taxon>Bacillati</taxon>
        <taxon>Cyanobacteriota</taxon>
        <taxon>Cyanophyceae</taxon>
        <taxon>Synechococcales</taxon>
        <taxon>Prochlorococcaceae</taxon>
        <taxon>Prochlorococcus</taxon>
    </lineage>
</organism>
<dbReference type="HOGENOM" id="CLU_3172000_0_0_3"/>
<name>B9ERN3_PROMM</name>
<keyword evidence="2" id="KW-1185">Reference proteome</keyword>
<accession>B9ERN3</accession>
<gene>
    <name evidence="1" type="ordered locus">PMT_2357</name>
</gene>
<dbReference type="KEGG" id="pmt:PMT_2357"/>
<proteinExistence type="predicted"/>
<evidence type="ECO:0000313" key="2">
    <source>
        <dbReference type="Proteomes" id="UP000001423"/>
    </source>
</evidence>
<dbReference type="EMBL" id="BX548175">
    <property type="protein sequence ID" value="CAX31875.1"/>
    <property type="molecule type" value="Genomic_DNA"/>
</dbReference>
<dbReference type="AlphaFoldDB" id="B9ERN3"/>
<reference evidence="1 2" key="1">
    <citation type="journal article" date="2003" name="Nature">
        <title>Genome divergence in two Prochlorococcus ecotypes reflects oceanic niche differentiation.</title>
        <authorList>
            <person name="Rocap G."/>
            <person name="Larimer F.W."/>
            <person name="Lamerdin J.E."/>
            <person name="Malfatti S."/>
            <person name="Chain P."/>
            <person name="Ahlgren N.A."/>
            <person name="Arellano A."/>
            <person name="Coleman M."/>
            <person name="Hauser L."/>
            <person name="Hess W.R."/>
            <person name="Johnson Z.I."/>
            <person name="Land M.L."/>
            <person name="Lindell D."/>
            <person name="Post A.F."/>
            <person name="Regala W."/>
            <person name="Shah M."/>
            <person name="Shaw S.L."/>
            <person name="Steglich C."/>
            <person name="Sullivan M.B."/>
            <person name="Ting C.S."/>
            <person name="Tolonen A."/>
            <person name="Webb E.A."/>
            <person name="Zinser E.R."/>
            <person name="Chisholm S.W."/>
        </authorList>
    </citation>
    <scope>NUCLEOTIDE SEQUENCE [LARGE SCALE GENOMIC DNA]</scope>
    <source>
        <strain evidence="2">MIT 9313</strain>
    </source>
</reference>
<protein>
    <submittedName>
        <fullName evidence="1">Uncharacterized protein</fullName>
    </submittedName>
</protein>